<proteinExistence type="predicted"/>
<accession>A0A8S9ZAN2</accession>
<evidence type="ECO:0000313" key="1">
    <source>
        <dbReference type="EMBL" id="KAF7262481.1"/>
    </source>
</evidence>
<dbReference type="Proteomes" id="UP000822476">
    <property type="component" value="Unassembled WGS sequence"/>
</dbReference>
<comment type="caution">
    <text evidence="1">The sequence shown here is derived from an EMBL/GenBank/DDBJ whole genome shotgun (WGS) entry which is preliminary data.</text>
</comment>
<name>A0A8S9ZAN2_9TREM</name>
<dbReference type="AlphaFoldDB" id="A0A8S9ZAN2"/>
<protein>
    <submittedName>
        <fullName evidence="1">Uncharacterized protein</fullName>
    </submittedName>
</protein>
<keyword evidence="2" id="KW-1185">Reference proteome</keyword>
<gene>
    <name evidence="1" type="ORF">EG68_00259</name>
</gene>
<organism evidence="1 2">
    <name type="scientific">Paragonimus skrjabini miyazakii</name>
    <dbReference type="NCBI Taxonomy" id="59628"/>
    <lineage>
        <taxon>Eukaryota</taxon>
        <taxon>Metazoa</taxon>
        <taxon>Spiralia</taxon>
        <taxon>Lophotrochozoa</taxon>
        <taxon>Platyhelminthes</taxon>
        <taxon>Trematoda</taxon>
        <taxon>Digenea</taxon>
        <taxon>Plagiorchiida</taxon>
        <taxon>Troglotremata</taxon>
        <taxon>Troglotrematidae</taxon>
        <taxon>Paragonimus</taxon>
    </lineage>
</organism>
<sequence>MSSLLIVVPFDDLISYVLSKCFHIYGTGSKEQSVDDAALDNFDFCKVIQRTKPAIDCFYPVGCTNSAQIRELETFSLHGQSQPSVLIAIPKYSLLSLANGNLQF</sequence>
<dbReference type="EMBL" id="JTDE01000053">
    <property type="protein sequence ID" value="KAF7262481.1"/>
    <property type="molecule type" value="Genomic_DNA"/>
</dbReference>
<evidence type="ECO:0000313" key="2">
    <source>
        <dbReference type="Proteomes" id="UP000822476"/>
    </source>
</evidence>
<reference evidence="1" key="1">
    <citation type="submission" date="2019-07" db="EMBL/GenBank/DDBJ databases">
        <title>Annotation for the trematode Paragonimus miyazaki's.</title>
        <authorList>
            <person name="Choi Y.-J."/>
        </authorList>
    </citation>
    <scope>NUCLEOTIDE SEQUENCE</scope>
    <source>
        <strain evidence="1">Japan</strain>
    </source>
</reference>